<evidence type="ECO:0000256" key="1">
    <source>
        <dbReference type="SAM" id="MobiDB-lite"/>
    </source>
</evidence>
<evidence type="ECO:0008006" key="5">
    <source>
        <dbReference type="Google" id="ProtNLM"/>
    </source>
</evidence>
<comment type="caution">
    <text evidence="3">The sequence shown here is derived from an EMBL/GenBank/DDBJ whole genome shotgun (WGS) entry which is preliminary data.</text>
</comment>
<dbReference type="EMBL" id="JABXXO010000013">
    <property type="protein sequence ID" value="KAF7761572.1"/>
    <property type="molecule type" value="Genomic_DNA"/>
</dbReference>
<feature type="compositionally biased region" description="Low complexity" evidence="1">
    <location>
        <begin position="118"/>
        <end position="130"/>
    </location>
</feature>
<feature type="chain" id="PRO_5034457002" description="Extracellular membrane protein CFEM domain-containing protein" evidence="2">
    <location>
        <begin position="24"/>
        <end position="168"/>
    </location>
</feature>
<feature type="region of interest" description="Disordered" evidence="1">
    <location>
        <begin position="118"/>
        <end position="146"/>
    </location>
</feature>
<keyword evidence="2" id="KW-0732">Signal</keyword>
<gene>
    <name evidence="3" type="ORF">Agabi119p4_9564</name>
</gene>
<evidence type="ECO:0000256" key="2">
    <source>
        <dbReference type="SAM" id="SignalP"/>
    </source>
</evidence>
<reference evidence="3 4" key="1">
    <citation type="journal article" name="Sci. Rep.">
        <title>Telomere-to-telomere assembled and centromere annotated genomes of the two main subspecies of the button mushroom Agaricus bisporus reveal especially polymorphic chromosome ends.</title>
        <authorList>
            <person name="Sonnenberg A.S.M."/>
            <person name="Sedaghat-Telgerd N."/>
            <person name="Lavrijssen B."/>
            <person name="Ohm R.A."/>
            <person name="Hendrickx P.M."/>
            <person name="Scholtmeijer K."/>
            <person name="Baars J.J.P."/>
            <person name="van Peer A."/>
        </authorList>
    </citation>
    <scope>NUCLEOTIDE SEQUENCE [LARGE SCALE GENOMIC DNA]</scope>
    <source>
        <strain evidence="3 4">H119_p4</strain>
    </source>
</reference>
<dbReference type="Proteomes" id="UP000629468">
    <property type="component" value="Unassembled WGS sequence"/>
</dbReference>
<accession>A0A8H7C3G0</accession>
<dbReference type="AlphaFoldDB" id="A0A8H7C3G0"/>
<protein>
    <recommendedName>
        <fullName evidence="5">Extracellular membrane protein CFEM domain-containing protein</fullName>
    </recommendedName>
</protein>
<proteinExistence type="predicted"/>
<evidence type="ECO:0000313" key="4">
    <source>
        <dbReference type="Proteomes" id="UP000629468"/>
    </source>
</evidence>
<feature type="signal peptide" evidence="2">
    <location>
        <begin position="1"/>
        <end position="23"/>
    </location>
</feature>
<organism evidence="3 4">
    <name type="scientific">Agaricus bisporus var. burnettii</name>
    <dbReference type="NCBI Taxonomy" id="192524"/>
    <lineage>
        <taxon>Eukaryota</taxon>
        <taxon>Fungi</taxon>
        <taxon>Dikarya</taxon>
        <taxon>Basidiomycota</taxon>
        <taxon>Agaricomycotina</taxon>
        <taxon>Agaricomycetes</taxon>
        <taxon>Agaricomycetidae</taxon>
        <taxon>Agaricales</taxon>
        <taxon>Agaricineae</taxon>
        <taxon>Agaricaceae</taxon>
        <taxon>Agaricus</taxon>
    </lineage>
</organism>
<evidence type="ECO:0000313" key="3">
    <source>
        <dbReference type="EMBL" id="KAF7761572.1"/>
    </source>
</evidence>
<name>A0A8H7C3G0_AGABI</name>
<sequence>MVSFTPILVVFTTLIASAIHVFANPNGALHEFVARQTFDPSSVPEQCQRECSAIVTALTDPNCGSDLGCVCRINIAEKTRVCAQCEAQILISNLIEVAGFLDYAAACKSGGIDVPSFDGSSANSDSNTGSSNGGNDGDNRSTDGTSNLHMSAASVAGTAAALAFLLAA</sequence>